<dbReference type="InterPro" id="IPR006015">
    <property type="entry name" value="Universal_stress_UspA"/>
</dbReference>
<comment type="similarity">
    <text evidence="1">Belongs to the universal stress protein A family.</text>
</comment>
<dbReference type="CDD" id="cd00293">
    <property type="entry name" value="USP-like"/>
    <property type="match status" value="1"/>
</dbReference>
<keyword evidence="4" id="KW-1185">Reference proteome</keyword>
<dbReference type="Pfam" id="PF00582">
    <property type="entry name" value="Usp"/>
    <property type="match status" value="1"/>
</dbReference>
<accession>A0ABU1D2W4</accession>
<dbReference type="Proteomes" id="UP001232156">
    <property type="component" value="Unassembled WGS sequence"/>
</dbReference>
<evidence type="ECO:0000313" key="3">
    <source>
        <dbReference type="EMBL" id="MDR4124737.1"/>
    </source>
</evidence>
<evidence type="ECO:0000256" key="1">
    <source>
        <dbReference type="ARBA" id="ARBA00008791"/>
    </source>
</evidence>
<evidence type="ECO:0000313" key="4">
    <source>
        <dbReference type="Proteomes" id="UP001232156"/>
    </source>
</evidence>
<dbReference type="PANTHER" id="PTHR46268">
    <property type="entry name" value="STRESS RESPONSE PROTEIN NHAX"/>
    <property type="match status" value="1"/>
</dbReference>
<feature type="domain" description="UspA" evidence="2">
    <location>
        <begin position="157"/>
        <end position="280"/>
    </location>
</feature>
<evidence type="ECO:0000259" key="2">
    <source>
        <dbReference type="Pfam" id="PF00582"/>
    </source>
</evidence>
<sequence>MSAWKSIAVFIDYADPDYTVLDYAGWLAERCDSHLIGVFNMGALATGAEGFTRARGAGIQAAIARRREREQRAAVEAAERLTEVGTRRGVSVEFRVLWRAFEAEDAILNSLHCDLVVIGDRRESCLPEGVTPERVVFEVGVPVIIVPENWKQREEVKRVVVGWNATREARRAITDALPIITMADETTLLVVDPEKRDDRHGDLPGSDAALSLARHGARVQTRSENSYGRRIEEVVLSVAEKEDADLIVMGAYSKPRRRQLLFGGVTRSMLSNIRYPLLISR</sequence>
<organism evidence="3 4">
    <name type="scientific">Yanghanlia caeni</name>
    <dbReference type="NCBI Taxonomy" id="3064283"/>
    <lineage>
        <taxon>Bacteria</taxon>
        <taxon>Pseudomonadati</taxon>
        <taxon>Pseudomonadota</taxon>
        <taxon>Betaproteobacteria</taxon>
        <taxon>Burkholderiales</taxon>
        <taxon>Alcaligenaceae</taxon>
        <taxon>Yanghanlia</taxon>
    </lineage>
</organism>
<protein>
    <submittedName>
        <fullName evidence="3">Universal stress protein</fullName>
    </submittedName>
</protein>
<reference evidence="3 4" key="1">
    <citation type="submission" date="2023-08" db="EMBL/GenBank/DDBJ databases">
        <title>Alcaligenaceae gen. nov., a novel taxon isolated from the sludge of Yixing Pesticide Factory.</title>
        <authorList>
            <person name="Ruan L."/>
        </authorList>
    </citation>
    <scope>NUCLEOTIDE SEQUENCE [LARGE SCALE GENOMIC DNA]</scope>
    <source>
        <strain evidence="3 4">LG-2</strain>
    </source>
</reference>
<dbReference type="PRINTS" id="PR01438">
    <property type="entry name" value="UNVRSLSTRESS"/>
</dbReference>
<dbReference type="RefSeq" id="WP_347286316.1">
    <property type="nucleotide sequence ID" value="NZ_JAUZQE010000003.1"/>
</dbReference>
<gene>
    <name evidence="3" type="ORF">Q8947_01910</name>
</gene>
<comment type="caution">
    <text evidence="3">The sequence shown here is derived from an EMBL/GenBank/DDBJ whole genome shotgun (WGS) entry which is preliminary data.</text>
</comment>
<dbReference type="PANTHER" id="PTHR46268:SF15">
    <property type="entry name" value="UNIVERSAL STRESS PROTEIN HP_0031"/>
    <property type="match status" value="1"/>
</dbReference>
<dbReference type="SUPFAM" id="SSF52402">
    <property type="entry name" value="Adenine nucleotide alpha hydrolases-like"/>
    <property type="match status" value="2"/>
</dbReference>
<proteinExistence type="inferred from homology"/>
<name>A0ABU1D2W4_9BURK</name>
<dbReference type="EMBL" id="JAUZQE010000003">
    <property type="protein sequence ID" value="MDR4124737.1"/>
    <property type="molecule type" value="Genomic_DNA"/>
</dbReference>
<dbReference type="InterPro" id="IPR006016">
    <property type="entry name" value="UspA"/>
</dbReference>
<dbReference type="Gene3D" id="3.40.50.12370">
    <property type="match status" value="1"/>
</dbReference>